<evidence type="ECO:0000313" key="2">
    <source>
        <dbReference type="Proteomes" id="UP000285875"/>
    </source>
</evidence>
<protein>
    <submittedName>
        <fullName evidence="1">D-hexose-6-phosphate mutarotase</fullName>
    </submittedName>
</protein>
<sequence length="289" mass="31249">MIDLPGPVLTRQHSRWAVADHGAQVLAWQPVPAIRAGAPSASSSQLAWTDRPVLWFDPTDPQELPGVIRGGIPVCAPWFGHGPADDRNPQHGAMRLIDFTREILADSANRLRVRYRGSLPGVDVVQMVEMTDSALRLGLTLTSTLGHPQQVEAVWHSYLRVGDASRATVRGVAGADLHNYATGQRGPLADDVLPVRPDTDTVLQDPAGPLVLVDPAWRRRITLRTAGCPTAVVWNPLLSQGTRSDLTGTAWRDFVCVETGAAKEHAIELPAGRSTTLQLEIGVHPDPQS</sequence>
<dbReference type="Proteomes" id="UP000285875">
    <property type="component" value="Chromosome"/>
</dbReference>
<dbReference type="EMBL" id="CP025570">
    <property type="protein sequence ID" value="AZZ40156.1"/>
    <property type="molecule type" value="Genomic_DNA"/>
</dbReference>
<dbReference type="KEGG" id="aji:C0Z10_10785"/>
<dbReference type="InterPro" id="IPR014718">
    <property type="entry name" value="GH-type_carb-bd"/>
</dbReference>
<dbReference type="GO" id="GO:0005975">
    <property type="term" value="P:carbohydrate metabolic process"/>
    <property type="evidence" value="ECO:0007669"/>
    <property type="project" value="InterPro"/>
</dbReference>
<dbReference type="PANTHER" id="PTHR11122:SF13">
    <property type="entry name" value="GLUCOSE-6-PHOSPHATE 1-EPIMERASE"/>
    <property type="match status" value="1"/>
</dbReference>
<name>A0A3Q9UK94_9ACTN</name>
<dbReference type="Gene3D" id="2.70.98.10">
    <property type="match status" value="1"/>
</dbReference>
<evidence type="ECO:0000313" key="1">
    <source>
        <dbReference type="EMBL" id="AZZ40156.1"/>
    </source>
</evidence>
<dbReference type="Pfam" id="PF01263">
    <property type="entry name" value="Aldose_epim"/>
    <property type="match status" value="1"/>
</dbReference>
<proteinExistence type="predicted"/>
<dbReference type="SUPFAM" id="SSF74650">
    <property type="entry name" value="Galactose mutarotase-like"/>
    <property type="match status" value="1"/>
</dbReference>
<dbReference type="GO" id="GO:0016853">
    <property type="term" value="F:isomerase activity"/>
    <property type="evidence" value="ECO:0007669"/>
    <property type="project" value="InterPro"/>
</dbReference>
<dbReference type="InterPro" id="IPR008183">
    <property type="entry name" value="Aldose_1/G6P_1-epimerase"/>
</dbReference>
<dbReference type="GO" id="GO:0030246">
    <property type="term" value="F:carbohydrate binding"/>
    <property type="evidence" value="ECO:0007669"/>
    <property type="project" value="InterPro"/>
</dbReference>
<reference evidence="2" key="1">
    <citation type="submission" date="2017-12" db="EMBL/GenBank/DDBJ databases">
        <title>Whole genome sequencing of Acidipropionibacterium jensenii strains JS279 and JS280.</title>
        <authorList>
            <person name="Deptula P."/>
            <person name="Laine P."/>
            <person name="Smolander O.-P."/>
            <person name="Paulin L."/>
            <person name="Auvinen P."/>
            <person name="Varmanen P."/>
        </authorList>
    </citation>
    <scope>NUCLEOTIDE SEQUENCE [LARGE SCALE GENOMIC DNA]</scope>
    <source>
        <strain evidence="2">JS280</strain>
    </source>
</reference>
<organism evidence="1 2">
    <name type="scientific">Acidipropionibacterium jensenii</name>
    <dbReference type="NCBI Taxonomy" id="1749"/>
    <lineage>
        <taxon>Bacteria</taxon>
        <taxon>Bacillati</taxon>
        <taxon>Actinomycetota</taxon>
        <taxon>Actinomycetes</taxon>
        <taxon>Propionibacteriales</taxon>
        <taxon>Propionibacteriaceae</taxon>
        <taxon>Acidipropionibacterium</taxon>
    </lineage>
</organism>
<gene>
    <name evidence="1" type="ORF">C0Z10_10785</name>
</gene>
<dbReference type="RefSeq" id="WP_097799379.1">
    <property type="nucleotide sequence ID" value="NZ_CP025570.1"/>
</dbReference>
<accession>A0A3Q9UK94</accession>
<dbReference type="InterPro" id="IPR011013">
    <property type="entry name" value="Gal_mutarotase_sf_dom"/>
</dbReference>
<dbReference type="AlphaFoldDB" id="A0A3Q9UK94"/>
<dbReference type="PANTHER" id="PTHR11122">
    <property type="entry name" value="APOSPORY-ASSOCIATED PROTEIN C-RELATED"/>
    <property type="match status" value="1"/>
</dbReference>